<gene>
    <name evidence="2" type="ORF">GCM10007067_21660</name>
</gene>
<reference evidence="2" key="2">
    <citation type="submission" date="2020-09" db="EMBL/GenBank/DDBJ databases">
        <authorList>
            <person name="Sun Q."/>
            <person name="Kim S."/>
        </authorList>
    </citation>
    <scope>NUCLEOTIDE SEQUENCE</scope>
    <source>
        <strain evidence="2">KCTC 23077</strain>
    </source>
</reference>
<organism evidence="2 3">
    <name type="scientific">Cognatilysobacter bugurensis</name>
    <dbReference type="NCBI Taxonomy" id="543356"/>
    <lineage>
        <taxon>Bacteria</taxon>
        <taxon>Pseudomonadati</taxon>
        <taxon>Pseudomonadota</taxon>
        <taxon>Gammaproteobacteria</taxon>
        <taxon>Lysobacterales</taxon>
        <taxon>Lysobacteraceae</taxon>
        <taxon>Cognatilysobacter</taxon>
    </lineage>
</organism>
<reference evidence="2" key="1">
    <citation type="journal article" date="2014" name="Int. J. Syst. Evol. Microbiol.">
        <title>Complete genome sequence of Corynebacterium casei LMG S-19264T (=DSM 44701T), isolated from a smear-ripened cheese.</title>
        <authorList>
            <consortium name="US DOE Joint Genome Institute (JGI-PGF)"/>
            <person name="Walter F."/>
            <person name="Albersmeier A."/>
            <person name="Kalinowski J."/>
            <person name="Ruckert C."/>
        </authorList>
    </citation>
    <scope>NUCLEOTIDE SEQUENCE</scope>
    <source>
        <strain evidence="2">KCTC 23077</strain>
    </source>
</reference>
<sequence length="74" mass="8058">MPGVAPRVERPAAAAPAPRPRVRCCAPSADPPREPECVMSKGLDRKKEQKKKPAKTPQEKRAAKSEKKATRTAN</sequence>
<keyword evidence="3" id="KW-1185">Reference proteome</keyword>
<evidence type="ECO:0000313" key="2">
    <source>
        <dbReference type="EMBL" id="GHA83215.1"/>
    </source>
</evidence>
<name>A0A918T307_9GAMM</name>
<feature type="region of interest" description="Disordered" evidence="1">
    <location>
        <begin position="1"/>
        <end position="74"/>
    </location>
</feature>
<feature type="compositionally biased region" description="Basic and acidic residues" evidence="1">
    <location>
        <begin position="57"/>
        <end position="74"/>
    </location>
</feature>
<dbReference type="EMBL" id="BMYD01000003">
    <property type="protein sequence ID" value="GHA83215.1"/>
    <property type="molecule type" value="Genomic_DNA"/>
</dbReference>
<dbReference type="AlphaFoldDB" id="A0A918T307"/>
<protein>
    <submittedName>
        <fullName evidence="2">Uncharacterized protein</fullName>
    </submittedName>
</protein>
<proteinExistence type="predicted"/>
<dbReference type="Proteomes" id="UP000646426">
    <property type="component" value="Unassembled WGS sequence"/>
</dbReference>
<evidence type="ECO:0000256" key="1">
    <source>
        <dbReference type="SAM" id="MobiDB-lite"/>
    </source>
</evidence>
<evidence type="ECO:0000313" key="3">
    <source>
        <dbReference type="Proteomes" id="UP000646426"/>
    </source>
</evidence>
<feature type="compositionally biased region" description="Basic and acidic residues" evidence="1">
    <location>
        <begin position="31"/>
        <end position="47"/>
    </location>
</feature>
<comment type="caution">
    <text evidence="2">The sequence shown here is derived from an EMBL/GenBank/DDBJ whole genome shotgun (WGS) entry which is preliminary data.</text>
</comment>
<accession>A0A918T307</accession>
<feature type="compositionally biased region" description="Low complexity" evidence="1">
    <location>
        <begin position="1"/>
        <end position="16"/>
    </location>
</feature>